<gene>
    <name evidence="3" type="ORF">DW775_15915</name>
    <name evidence="2" type="ORF">DW967_12955</name>
    <name evidence="1" type="ORF">DWV78_09770</name>
</gene>
<evidence type="ECO:0000313" key="6">
    <source>
        <dbReference type="Proteomes" id="UP000286581"/>
    </source>
</evidence>
<protein>
    <submittedName>
        <fullName evidence="2">Uncharacterized protein</fullName>
    </submittedName>
</protein>
<dbReference type="EMBL" id="QSAE01000029">
    <property type="protein sequence ID" value="RGW39323.1"/>
    <property type="molecule type" value="Genomic_DNA"/>
</dbReference>
<evidence type="ECO:0000313" key="4">
    <source>
        <dbReference type="Proteomes" id="UP000283721"/>
    </source>
</evidence>
<dbReference type="Proteomes" id="UP000284835">
    <property type="component" value="Unassembled WGS sequence"/>
</dbReference>
<dbReference type="EMBL" id="QSJS01000049">
    <property type="protein sequence ID" value="RHD89096.1"/>
    <property type="molecule type" value="Genomic_DNA"/>
</dbReference>
<evidence type="ECO:0000313" key="3">
    <source>
        <dbReference type="EMBL" id="RHD89096.1"/>
    </source>
</evidence>
<organism evidence="2 4">
    <name type="scientific">Agathobacter rectalis</name>
    <dbReference type="NCBI Taxonomy" id="39491"/>
    <lineage>
        <taxon>Bacteria</taxon>
        <taxon>Bacillati</taxon>
        <taxon>Bacillota</taxon>
        <taxon>Clostridia</taxon>
        <taxon>Lachnospirales</taxon>
        <taxon>Lachnospiraceae</taxon>
        <taxon>Agathobacter</taxon>
    </lineage>
</organism>
<sequence>MDLYHVADDIMESEEDYRIVISGWWVHIPELNINLHEGVFCNYDEEEKEYLPDFSLTVIMEADSEKKEGEWLYYEQDGFEITLANYRNGKMAMEAVSELSCFICIPDDEPETE</sequence>
<evidence type="ECO:0000313" key="1">
    <source>
        <dbReference type="EMBL" id="RGW39323.1"/>
    </source>
</evidence>
<evidence type="ECO:0000313" key="2">
    <source>
        <dbReference type="EMBL" id="RGZ89759.1"/>
    </source>
</evidence>
<accession>A0A413Q4K2</accession>
<dbReference type="EMBL" id="QSES01000027">
    <property type="protein sequence ID" value="RGZ89759.1"/>
    <property type="molecule type" value="Genomic_DNA"/>
</dbReference>
<name>A0A413Q4K2_9FIRM</name>
<evidence type="ECO:0000313" key="5">
    <source>
        <dbReference type="Proteomes" id="UP000284835"/>
    </source>
</evidence>
<proteinExistence type="predicted"/>
<dbReference type="Proteomes" id="UP000283721">
    <property type="component" value="Unassembled WGS sequence"/>
</dbReference>
<dbReference type="Proteomes" id="UP000286581">
    <property type="component" value="Unassembled WGS sequence"/>
</dbReference>
<dbReference type="AlphaFoldDB" id="A0A413Q4K2"/>
<comment type="caution">
    <text evidence="2">The sequence shown here is derived from an EMBL/GenBank/DDBJ whole genome shotgun (WGS) entry which is preliminary data.</text>
</comment>
<reference evidence="4 5" key="1">
    <citation type="submission" date="2018-08" db="EMBL/GenBank/DDBJ databases">
        <title>A genome reference for cultivated species of the human gut microbiota.</title>
        <authorList>
            <person name="Zou Y."/>
            <person name="Xue W."/>
            <person name="Luo G."/>
        </authorList>
    </citation>
    <scope>NUCLEOTIDE SEQUENCE [LARGE SCALE GENOMIC DNA]</scope>
    <source>
        <strain evidence="1 6">AF12-8</strain>
        <strain evidence="3 5">AM30-13AC</strain>
        <strain evidence="2 4">AM47-6BH</strain>
    </source>
</reference>